<evidence type="ECO:0000256" key="9">
    <source>
        <dbReference type="ARBA" id="ARBA00022803"/>
    </source>
</evidence>
<sequence length="726" mass="82700">MTNSIFVYFSFLLISIFSFEEVQAQNSKTKELQNIITKLIDNGKANSLELAIQYRDLGFEYYQNNEYSEALFNYLKAIEILKDQEEPKALSECLHNVGNLSFFLGEYSSAIDYYTQALEIRKALNDEKGIASGYNNIANVYSKLGNYTQAIDYYNYSIEIKERFNDQKGITSSLKNIATIYYFQSNYINALETNLKALKISESIQDSLGIAFVYNNMALIYEKQEKYAEALAFYQKSLGIKEAMDDLRGIAVTLHNIGKIYEIRSAYDSALLVLGRSLDISKKIEDKEGISSTMNSLGMIYQSIGDSKNAEENFLASLKIDEELNDKRGILRSKNNLGQFYLGQGNLPLARNMSEAAIILGKELGTKEDLKDSYYTLSKIDEREGKYLSALQNYQAFTAYRDSLDLQNLESKTAQLQAEYEYDKQLAIIKAEQKALDLENEKELQAQKFQRNILIVYTLFILFVAFILYKNYQKEKREKERSEKRSIELEKANQVKAKIFSIIGHDLRGPINSLHQLLELYQNDLMDEEEFREVLPQLYKNVGGIMLVLDNLLKWSLVEMKMMQTNPKKISIAKSIKTLQDFFSTLTDQKGIIIKAEVENDSEVLADNDQVQVILRNLIGNAIKYSKEGGEILIKSSSSDKEVIISVQDYGTGMNQDLVKKLFKNTLVESKTGTTGEKGTGLGLSLCKYYTEVNGGRIWVESQEGFGSTFYFSLPKAEVKEAILEK</sequence>
<dbReference type="AlphaFoldDB" id="A0A1N7NEM7"/>
<dbReference type="SMART" id="SM00028">
    <property type="entry name" value="TPR"/>
    <property type="match status" value="8"/>
</dbReference>
<dbReference type="SUPFAM" id="SSF55874">
    <property type="entry name" value="ATPase domain of HSP90 chaperone/DNA topoisomerase II/histidine kinase"/>
    <property type="match status" value="1"/>
</dbReference>
<dbReference type="RefSeq" id="WP_076501669.1">
    <property type="nucleotide sequence ID" value="NZ_FTOP01000009.1"/>
</dbReference>
<dbReference type="EC" id="2.7.13.3" evidence="3"/>
<dbReference type="FunFam" id="3.30.565.10:FF:000006">
    <property type="entry name" value="Sensor histidine kinase WalK"/>
    <property type="match status" value="1"/>
</dbReference>
<dbReference type="PROSITE" id="PS50005">
    <property type="entry name" value="TPR"/>
    <property type="match status" value="5"/>
</dbReference>
<accession>A0A1N7NEM7</accession>
<keyword evidence="15" id="KW-1185">Reference proteome</keyword>
<keyword evidence="6" id="KW-0808">Transferase</keyword>
<feature type="repeat" description="TPR" evidence="11">
    <location>
        <begin position="51"/>
        <end position="84"/>
    </location>
</feature>
<keyword evidence="12" id="KW-1133">Transmembrane helix</keyword>
<dbReference type="CDD" id="cd00075">
    <property type="entry name" value="HATPase"/>
    <property type="match status" value="1"/>
</dbReference>
<dbReference type="InterPro" id="IPR003661">
    <property type="entry name" value="HisK_dim/P_dom"/>
</dbReference>
<feature type="repeat" description="TPR" evidence="11">
    <location>
        <begin position="131"/>
        <end position="164"/>
    </location>
</feature>
<dbReference type="CDD" id="cd00082">
    <property type="entry name" value="HisKA"/>
    <property type="match status" value="1"/>
</dbReference>
<evidence type="ECO:0000256" key="7">
    <source>
        <dbReference type="ARBA" id="ARBA00022737"/>
    </source>
</evidence>
<keyword evidence="8" id="KW-0418">Kinase</keyword>
<evidence type="ECO:0000256" key="3">
    <source>
        <dbReference type="ARBA" id="ARBA00012438"/>
    </source>
</evidence>
<evidence type="ECO:0000256" key="11">
    <source>
        <dbReference type="PROSITE-ProRule" id="PRU00339"/>
    </source>
</evidence>
<feature type="repeat" description="TPR" evidence="11">
    <location>
        <begin position="291"/>
        <end position="324"/>
    </location>
</feature>
<keyword evidence="12" id="KW-0812">Transmembrane</keyword>
<dbReference type="InterPro" id="IPR011990">
    <property type="entry name" value="TPR-like_helical_dom_sf"/>
</dbReference>
<dbReference type="OrthoDB" id="1269247at2"/>
<dbReference type="GO" id="GO:0000155">
    <property type="term" value="F:phosphorelay sensor kinase activity"/>
    <property type="evidence" value="ECO:0007669"/>
    <property type="project" value="InterPro"/>
</dbReference>
<dbReference type="Gene3D" id="1.10.287.130">
    <property type="match status" value="1"/>
</dbReference>
<dbReference type="PANTHER" id="PTHR46630:SF1">
    <property type="entry name" value="TETRATRICOPEPTIDE REPEAT PROTEIN 29"/>
    <property type="match status" value="1"/>
</dbReference>
<reference evidence="15" key="1">
    <citation type="submission" date="2017-01" db="EMBL/GenBank/DDBJ databases">
        <authorList>
            <person name="Varghese N."/>
            <person name="Submissions S."/>
        </authorList>
    </citation>
    <scope>NUCLEOTIDE SEQUENCE [LARGE SCALE GENOMIC DNA]</scope>
    <source>
        <strain evidence="15">DSM 46698</strain>
    </source>
</reference>
<keyword evidence="5" id="KW-0597">Phosphoprotein</keyword>
<organism evidence="14 15">
    <name type="scientific">Belliella pelovolcani</name>
    <dbReference type="NCBI Taxonomy" id="529505"/>
    <lineage>
        <taxon>Bacteria</taxon>
        <taxon>Pseudomonadati</taxon>
        <taxon>Bacteroidota</taxon>
        <taxon>Cytophagia</taxon>
        <taxon>Cytophagales</taxon>
        <taxon>Cyclobacteriaceae</taxon>
        <taxon>Belliella</taxon>
    </lineage>
</organism>
<keyword evidence="7" id="KW-0677">Repeat</keyword>
<feature type="transmembrane region" description="Helical" evidence="12">
    <location>
        <begin position="454"/>
        <end position="472"/>
    </location>
</feature>
<dbReference type="InterPro" id="IPR036097">
    <property type="entry name" value="HisK_dim/P_sf"/>
</dbReference>
<evidence type="ECO:0000256" key="4">
    <source>
        <dbReference type="ARBA" id="ARBA00022490"/>
    </source>
</evidence>
<comment type="subcellular location">
    <subcellularLocation>
        <location evidence="2">Cytoplasm</location>
    </subcellularLocation>
</comment>
<dbReference type="SMART" id="SM00387">
    <property type="entry name" value="HATPase_c"/>
    <property type="match status" value="1"/>
</dbReference>
<evidence type="ECO:0000256" key="10">
    <source>
        <dbReference type="ARBA" id="ARBA00038253"/>
    </source>
</evidence>
<evidence type="ECO:0000259" key="13">
    <source>
        <dbReference type="PROSITE" id="PS50109"/>
    </source>
</evidence>
<dbReference type="InterPro" id="IPR036890">
    <property type="entry name" value="HATPase_C_sf"/>
</dbReference>
<evidence type="ECO:0000313" key="14">
    <source>
        <dbReference type="EMBL" id="SIS96629.1"/>
    </source>
</evidence>
<dbReference type="Gene3D" id="1.25.40.10">
    <property type="entry name" value="Tetratricopeptide repeat domain"/>
    <property type="match status" value="2"/>
</dbReference>
<keyword evidence="12" id="KW-0472">Membrane</keyword>
<dbReference type="SUPFAM" id="SSF48452">
    <property type="entry name" value="TPR-like"/>
    <property type="match status" value="3"/>
</dbReference>
<keyword evidence="9 11" id="KW-0802">TPR repeat</keyword>
<dbReference type="InterPro" id="IPR051476">
    <property type="entry name" value="Bac_ResReg_Asp_Phosphatase"/>
</dbReference>
<evidence type="ECO:0000256" key="8">
    <source>
        <dbReference type="ARBA" id="ARBA00022777"/>
    </source>
</evidence>
<feature type="domain" description="Histidine kinase" evidence="13">
    <location>
        <begin position="502"/>
        <end position="718"/>
    </location>
</feature>
<evidence type="ECO:0000256" key="6">
    <source>
        <dbReference type="ARBA" id="ARBA00022679"/>
    </source>
</evidence>
<dbReference type="Pfam" id="PF13424">
    <property type="entry name" value="TPR_12"/>
    <property type="match status" value="3"/>
</dbReference>
<evidence type="ECO:0000256" key="2">
    <source>
        <dbReference type="ARBA" id="ARBA00004496"/>
    </source>
</evidence>
<keyword evidence="4" id="KW-0963">Cytoplasm</keyword>
<proteinExistence type="inferred from homology"/>
<dbReference type="SUPFAM" id="SSF47384">
    <property type="entry name" value="Homodimeric domain of signal transducing histidine kinase"/>
    <property type="match status" value="1"/>
</dbReference>
<dbReference type="PANTHER" id="PTHR46630">
    <property type="entry name" value="TETRATRICOPEPTIDE REPEAT PROTEIN 29"/>
    <property type="match status" value="1"/>
</dbReference>
<feature type="repeat" description="TPR" evidence="11">
    <location>
        <begin position="91"/>
        <end position="124"/>
    </location>
</feature>
<evidence type="ECO:0000256" key="5">
    <source>
        <dbReference type="ARBA" id="ARBA00022553"/>
    </source>
</evidence>
<evidence type="ECO:0000313" key="15">
    <source>
        <dbReference type="Proteomes" id="UP000186026"/>
    </source>
</evidence>
<dbReference type="GO" id="GO:0005737">
    <property type="term" value="C:cytoplasm"/>
    <property type="evidence" value="ECO:0007669"/>
    <property type="project" value="UniProtKB-SubCell"/>
</dbReference>
<gene>
    <name evidence="14" type="ORF">SAMN05421761_109124</name>
</gene>
<comment type="similarity">
    <text evidence="10">Belongs to the Rap family.</text>
</comment>
<comment type="catalytic activity">
    <reaction evidence="1">
        <text>ATP + protein L-histidine = ADP + protein N-phospho-L-histidine.</text>
        <dbReference type="EC" id="2.7.13.3"/>
    </reaction>
</comment>
<dbReference type="PROSITE" id="PS50109">
    <property type="entry name" value="HIS_KIN"/>
    <property type="match status" value="1"/>
</dbReference>
<evidence type="ECO:0000256" key="1">
    <source>
        <dbReference type="ARBA" id="ARBA00000085"/>
    </source>
</evidence>
<dbReference type="PRINTS" id="PR00344">
    <property type="entry name" value="BCTRLSENSOR"/>
</dbReference>
<dbReference type="Gene3D" id="3.30.565.10">
    <property type="entry name" value="Histidine kinase-like ATPase, C-terminal domain"/>
    <property type="match status" value="1"/>
</dbReference>
<feature type="repeat" description="TPR" evidence="11">
    <location>
        <begin position="211"/>
        <end position="244"/>
    </location>
</feature>
<dbReference type="Pfam" id="PF02518">
    <property type="entry name" value="HATPase_c"/>
    <property type="match status" value="1"/>
</dbReference>
<dbReference type="InterPro" id="IPR005467">
    <property type="entry name" value="His_kinase_dom"/>
</dbReference>
<dbReference type="Proteomes" id="UP000186026">
    <property type="component" value="Unassembled WGS sequence"/>
</dbReference>
<dbReference type="InterPro" id="IPR003594">
    <property type="entry name" value="HATPase_dom"/>
</dbReference>
<evidence type="ECO:0000256" key="12">
    <source>
        <dbReference type="SAM" id="Phobius"/>
    </source>
</evidence>
<dbReference type="InterPro" id="IPR004358">
    <property type="entry name" value="Sig_transdc_His_kin-like_C"/>
</dbReference>
<dbReference type="InterPro" id="IPR019734">
    <property type="entry name" value="TPR_rpt"/>
</dbReference>
<name>A0A1N7NEM7_9BACT</name>
<protein>
    <recommendedName>
        <fullName evidence="3">histidine kinase</fullName>
        <ecNumber evidence="3">2.7.13.3</ecNumber>
    </recommendedName>
</protein>
<dbReference type="EMBL" id="FTOP01000009">
    <property type="protein sequence ID" value="SIS96629.1"/>
    <property type="molecule type" value="Genomic_DNA"/>
</dbReference>
<dbReference type="STRING" id="529505.SAMN05421761_109124"/>